<name>A0ABQ7K513_9FUNG</name>
<sequence length="408" mass="44943">MQFRPPPNDTPTTATTITTTNNNVHPDETASSKRVRFEIGHQPITNLILNHDCIILTFDEEIKVYSALTGTLLQTLTGHQGIVWASSLHKETNTLITGGTDRTIRVWDLEAGVCTHVFKAHTSTIRTAQIIAPINVNRHNPLLSPKYEPEFPIIIAGSRDTSLSVWRLPIQELNGHLSATEQQNWFLHRLEGHTQTIRDIAAEGNLVASASYDNTARIWSSHTGQLIHALVGHELRLSTVVLDTANRQCFTGSEDSTIRVWSLDTGSSLHILTGHTGVVGELRLNGNFLVSKSRADGTVKVWDPLTANLLLTLGSSTPGTGLPIQAVQHDSTKLVTGATGAIQTWDIRTGQLLDETKEEMDTIYQLAYDCRRRVVAGNVSVAIQGSFLYTLAKTFLEILDYEVEDTTQ</sequence>
<proteinExistence type="predicted"/>
<dbReference type="InterPro" id="IPR019775">
    <property type="entry name" value="WD40_repeat_CS"/>
</dbReference>
<dbReference type="InterPro" id="IPR015943">
    <property type="entry name" value="WD40/YVTN_repeat-like_dom_sf"/>
</dbReference>
<evidence type="ECO:0000256" key="3">
    <source>
        <dbReference type="PROSITE-ProRule" id="PRU00221"/>
    </source>
</evidence>
<feature type="repeat" description="WD" evidence="3">
    <location>
        <begin position="76"/>
        <end position="117"/>
    </location>
</feature>
<dbReference type="Proteomes" id="UP001194696">
    <property type="component" value="Unassembled WGS sequence"/>
</dbReference>
<organism evidence="5 6">
    <name type="scientific">Linnemannia gamsii</name>
    <dbReference type="NCBI Taxonomy" id="64522"/>
    <lineage>
        <taxon>Eukaryota</taxon>
        <taxon>Fungi</taxon>
        <taxon>Fungi incertae sedis</taxon>
        <taxon>Mucoromycota</taxon>
        <taxon>Mortierellomycotina</taxon>
        <taxon>Mortierellomycetes</taxon>
        <taxon>Mortierellales</taxon>
        <taxon>Mortierellaceae</taxon>
        <taxon>Linnemannia</taxon>
    </lineage>
</organism>
<evidence type="ECO:0000256" key="2">
    <source>
        <dbReference type="ARBA" id="ARBA00022737"/>
    </source>
</evidence>
<evidence type="ECO:0000256" key="1">
    <source>
        <dbReference type="ARBA" id="ARBA00022574"/>
    </source>
</evidence>
<feature type="repeat" description="WD" evidence="3">
    <location>
        <begin position="272"/>
        <end position="312"/>
    </location>
</feature>
<keyword evidence="5" id="KW-0436">Ligase</keyword>
<dbReference type="SUPFAM" id="SSF50978">
    <property type="entry name" value="WD40 repeat-like"/>
    <property type="match status" value="1"/>
</dbReference>
<keyword evidence="1 3" id="KW-0853">WD repeat</keyword>
<dbReference type="InterPro" id="IPR001680">
    <property type="entry name" value="WD40_rpt"/>
</dbReference>
<dbReference type="CDD" id="cd00200">
    <property type="entry name" value="WD40"/>
    <property type="match status" value="1"/>
</dbReference>
<feature type="repeat" description="WD" evidence="3">
    <location>
        <begin position="190"/>
        <end position="229"/>
    </location>
</feature>
<dbReference type="PROSITE" id="PS50294">
    <property type="entry name" value="WD_REPEATS_REGION"/>
    <property type="match status" value="3"/>
</dbReference>
<dbReference type="PANTHER" id="PTHR19879">
    <property type="entry name" value="TRANSCRIPTION INITIATION FACTOR TFIID"/>
    <property type="match status" value="1"/>
</dbReference>
<feature type="compositionally biased region" description="Low complexity" evidence="4">
    <location>
        <begin position="10"/>
        <end position="23"/>
    </location>
</feature>
<dbReference type="PANTHER" id="PTHR19879:SF1">
    <property type="entry name" value="CANNONBALL-RELATED"/>
    <property type="match status" value="1"/>
</dbReference>
<keyword evidence="2" id="KW-0677">Repeat</keyword>
<feature type="region of interest" description="Disordered" evidence="4">
    <location>
        <begin position="1"/>
        <end position="30"/>
    </location>
</feature>
<evidence type="ECO:0000256" key="4">
    <source>
        <dbReference type="SAM" id="MobiDB-lite"/>
    </source>
</evidence>
<dbReference type="InterPro" id="IPR020472">
    <property type="entry name" value="WD40_PAC1"/>
</dbReference>
<dbReference type="PRINTS" id="PR00320">
    <property type="entry name" value="GPROTEINBRPT"/>
</dbReference>
<dbReference type="SMART" id="SM00320">
    <property type="entry name" value="WD40"/>
    <property type="match status" value="5"/>
</dbReference>
<dbReference type="Pfam" id="PF00400">
    <property type="entry name" value="WD40"/>
    <property type="match status" value="4"/>
</dbReference>
<reference evidence="5 6" key="1">
    <citation type="journal article" date="2020" name="Fungal Divers.">
        <title>Resolving the Mortierellaceae phylogeny through synthesis of multi-gene phylogenetics and phylogenomics.</title>
        <authorList>
            <person name="Vandepol N."/>
            <person name="Liber J."/>
            <person name="Desiro A."/>
            <person name="Na H."/>
            <person name="Kennedy M."/>
            <person name="Barry K."/>
            <person name="Grigoriev I.V."/>
            <person name="Miller A.N."/>
            <person name="O'Donnell K."/>
            <person name="Stajich J.E."/>
            <person name="Bonito G."/>
        </authorList>
    </citation>
    <scope>NUCLEOTIDE SEQUENCE [LARGE SCALE GENOMIC DNA]</scope>
    <source>
        <strain evidence="5 6">AD045</strain>
    </source>
</reference>
<dbReference type="Gene3D" id="2.130.10.10">
    <property type="entry name" value="YVTN repeat-like/Quinoprotein amine dehydrogenase"/>
    <property type="match status" value="1"/>
</dbReference>
<accession>A0ABQ7K513</accession>
<protein>
    <submittedName>
        <fullName evidence="5">SCF ubiquitin ligase complex subunit cdc4</fullName>
    </submittedName>
</protein>
<gene>
    <name evidence="5" type="primary">CDC4_2</name>
    <name evidence="5" type="ORF">BGZ96_006343</name>
</gene>
<keyword evidence="6" id="KW-1185">Reference proteome</keyword>
<dbReference type="InterPro" id="IPR036322">
    <property type="entry name" value="WD40_repeat_dom_sf"/>
</dbReference>
<dbReference type="GO" id="GO:0016874">
    <property type="term" value="F:ligase activity"/>
    <property type="evidence" value="ECO:0007669"/>
    <property type="project" value="UniProtKB-KW"/>
</dbReference>
<dbReference type="PROSITE" id="PS00678">
    <property type="entry name" value="WD_REPEATS_1"/>
    <property type="match status" value="1"/>
</dbReference>
<feature type="repeat" description="WD" evidence="3">
    <location>
        <begin position="230"/>
        <end position="271"/>
    </location>
</feature>
<dbReference type="EMBL" id="JAAAIM010000306">
    <property type="protein sequence ID" value="KAG0290192.1"/>
    <property type="molecule type" value="Genomic_DNA"/>
</dbReference>
<comment type="caution">
    <text evidence="5">The sequence shown here is derived from an EMBL/GenBank/DDBJ whole genome shotgun (WGS) entry which is preliminary data.</text>
</comment>
<evidence type="ECO:0000313" key="5">
    <source>
        <dbReference type="EMBL" id="KAG0290192.1"/>
    </source>
</evidence>
<dbReference type="PROSITE" id="PS50082">
    <property type="entry name" value="WD_REPEATS_2"/>
    <property type="match status" value="4"/>
</dbReference>
<evidence type="ECO:0000313" key="6">
    <source>
        <dbReference type="Proteomes" id="UP001194696"/>
    </source>
</evidence>